<evidence type="ECO:0008006" key="4">
    <source>
        <dbReference type="Google" id="ProtNLM"/>
    </source>
</evidence>
<keyword evidence="3" id="KW-1185">Reference proteome</keyword>
<dbReference type="AlphaFoldDB" id="A0A151IXJ9"/>
<dbReference type="Gene3D" id="3.60.10.10">
    <property type="entry name" value="Endonuclease/exonuclease/phosphatase"/>
    <property type="match status" value="1"/>
</dbReference>
<gene>
    <name evidence="2" type="ORF">ALC57_14859</name>
</gene>
<evidence type="ECO:0000313" key="3">
    <source>
        <dbReference type="Proteomes" id="UP000078492"/>
    </source>
</evidence>
<feature type="region of interest" description="Disordered" evidence="1">
    <location>
        <begin position="54"/>
        <end position="87"/>
    </location>
</feature>
<feature type="compositionally biased region" description="Basic and acidic residues" evidence="1">
    <location>
        <begin position="58"/>
        <end position="77"/>
    </location>
</feature>
<sequence>MEEERIREGRVRIGEKNGEIEVFVKDNLERYRRSLEKWMEEKKEEKKIIIGGDFSARTGKEGNRRKSKGQETGRMLEEVEEEQEKREKKKGGWWLRRRKTAMIVGEVWGIGKRRFGKDWSRRIWLFDKLIWMVMSYGVEVWGWKERVEVERLEERYLR</sequence>
<protein>
    <recommendedName>
        <fullName evidence="4">Endonuclease/exonuclease/phosphatase domain-containing protein</fullName>
    </recommendedName>
</protein>
<dbReference type="EMBL" id="KQ980798">
    <property type="protein sequence ID" value="KYN12960.1"/>
    <property type="molecule type" value="Genomic_DNA"/>
</dbReference>
<evidence type="ECO:0000313" key="2">
    <source>
        <dbReference type="EMBL" id="KYN12960.1"/>
    </source>
</evidence>
<dbReference type="Proteomes" id="UP000078492">
    <property type="component" value="Unassembled WGS sequence"/>
</dbReference>
<organism evidence="2 3">
    <name type="scientific">Trachymyrmex cornetzi</name>
    <dbReference type="NCBI Taxonomy" id="471704"/>
    <lineage>
        <taxon>Eukaryota</taxon>
        <taxon>Metazoa</taxon>
        <taxon>Ecdysozoa</taxon>
        <taxon>Arthropoda</taxon>
        <taxon>Hexapoda</taxon>
        <taxon>Insecta</taxon>
        <taxon>Pterygota</taxon>
        <taxon>Neoptera</taxon>
        <taxon>Endopterygota</taxon>
        <taxon>Hymenoptera</taxon>
        <taxon>Apocrita</taxon>
        <taxon>Aculeata</taxon>
        <taxon>Formicoidea</taxon>
        <taxon>Formicidae</taxon>
        <taxon>Myrmicinae</taxon>
        <taxon>Trachymyrmex</taxon>
    </lineage>
</organism>
<accession>A0A151IXJ9</accession>
<reference evidence="2 3" key="1">
    <citation type="submission" date="2015-09" db="EMBL/GenBank/DDBJ databases">
        <title>Trachymyrmex cornetzi WGS genome.</title>
        <authorList>
            <person name="Nygaard S."/>
            <person name="Hu H."/>
            <person name="Boomsma J."/>
            <person name="Zhang G."/>
        </authorList>
    </citation>
    <scope>NUCLEOTIDE SEQUENCE [LARGE SCALE GENOMIC DNA]</scope>
    <source>
        <strain evidence="2">Tcor2-1</strain>
        <tissue evidence="2">Whole body</tissue>
    </source>
</reference>
<name>A0A151IXJ9_9HYME</name>
<proteinExistence type="predicted"/>
<dbReference type="InterPro" id="IPR036691">
    <property type="entry name" value="Endo/exonu/phosph_ase_sf"/>
</dbReference>
<evidence type="ECO:0000256" key="1">
    <source>
        <dbReference type="SAM" id="MobiDB-lite"/>
    </source>
</evidence>